<proteinExistence type="predicted"/>
<keyword evidence="6 7" id="KW-0862">Zinc</keyword>
<protein>
    <recommendedName>
        <fullName evidence="2">RING-type E3 ubiquitin transferase</fullName>
        <ecNumber evidence="2">2.3.2.27</ecNumber>
    </recommendedName>
</protein>
<dbReference type="PANTHER" id="PTHR13139:SF54">
    <property type="entry name" value="RING-TYPE E3 UBIQUITIN TRANSFERASE"/>
    <property type="match status" value="1"/>
</dbReference>
<comment type="catalytic activity">
    <reaction evidence="1">
        <text>S-ubiquitinyl-[E2 ubiquitin-conjugating enzyme]-L-cysteine + [acceptor protein]-L-lysine = [E2 ubiquitin-conjugating enzyme]-L-cysteine + N(6)-ubiquitinyl-[acceptor protein]-L-lysine.</text>
        <dbReference type="EC" id="2.3.2.27"/>
    </reaction>
</comment>
<evidence type="ECO:0000256" key="2">
    <source>
        <dbReference type="ARBA" id="ARBA00012483"/>
    </source>
</evidence>
<dbReference type="InterPro" id="IPR000571">
    <property type="entry name" value="Znf_CCCH"/>
</dbReference>
<evidence type="ECO:0000256" key="5">
    <source>
        <dbReference type="ARBA" id="ARBA00022771"/>
    </source>
</evidence>
<evidence type="ECO:0000313" key="9">
    <source>
        <dbReference type="EMBL" id="MFH4977774.1"/>
    </source>
</evidence>
<organism evidence="9 10">
    <name type="scientific">Gnathostoma spinigerum</name>
    <dbReference type="NCBI Taxonomy" id="75299"/>
    <lineage>
        <taxon>Eukaryota</taxon>
        <taxon>Metazoa</taxon>
        <taxon>Ecdysozoa</taxon>
        <taxon>Nematoda</taxon>
        <taxon>Chromadorea</taxon>
        <taxon>Rhabditida</taxon>
        <taxon>Spirurina</taxon>
        <taxon>Gnathostomatomorpha</taxon>
        <taxon>Gnathostomatoidea</taxon>
        <taxon>Gnathostomatidae</taxon>
        <taxon>Gnathostoma</taxon>
    </lineage>
</organism>
<keyword evidence="10" id="KW-1185">Reference proteome</keyword>
<keyword evidence="4 7" id="KW-0479">Metal-binding</keyword>
<dbReference type="AlphaFoldDB" id="A0ABD6ECL2"/>
<dbReference type="InterPro" id="IPR041523">
    <property type="entry name" value="ROQ_II"/>
</dbReference>
<dbReference type="Pfam" id="PF18386">
    <property type="entry name" value="ROQ_II"/>
    <property type="match status" value="1"/>
</dbReference>
<evidence type="ECO:0000256" key="3">
    <source>
        <dbReference type="ARBA" id="ARBA00022679"/>
    </source>
</evidence>
<dbReference type="PROSITE" id="PS50103">
    <property type="entry name" value="ZF_C3H1"/>
    <property type="match status" value="1"/>
</dbReference>
<dbReference type="EC" id="2.3.2.27" evidence="2"/>
<evidence type="ECO:0000313" key="10">
    <source>
        <dbReference type="Proteomes" id="UP001608902"/>
    </source>
</evidence>
<dbReference type="EMBL" id="JBGFUD010002600">
    <property type="protein sequence ID" value="MFH4977774.1"/>
    <property type="molecule type" value="Genomic_DNA"/>
</dbReference>
<reference evidence="9 10" key="1">
    <citation type="submission" date="2024-08" db="EMBL/GenBank/DDBJ databases">
        <title>Gnathostoma spinigerum genome.</title>
        <authorList>
            <person name="Gonzalez-Bertolin B."/>
            <person name="Monzon S."/>
            <person name="Zaballos A."/>
            <person name="Jimenez P."/>
            <person name="Dekumyoy P."/>
            <person name="Varona S."/>
            <person name="Cuesta I."/>
            <person name="Sumanam S."/>
            <person name="Adisakwattana P."/>
            <person name="Gasser R.B."/>
            <person name="Hernandez-Gonzalez A."/>
            <person name="Young N.D."/>
            <person name="Perteguer M.J."/>
        </authorList>
    </citation>
    <scope>NUCLEOTIDE SEQUENCE [LARGE SCALE GENOMIC DNA]</scope>
    <source>
        <strain evidence="9">AL3</strain>
        <tissue evidence="9">Liver</tissue>
    </source>
</reference>
<keyword evidence="3" id="KW-0808">Transferase</keyword>
<evidence type="ECO:0000256" key="6">
    <source>
        <dbReference type="ARBA" id="ARBA00022833"/>
    </source>
</evidence>
<dbReference type="Proteomes" id="UP001608902">
    <property type="component" value="Unassembled WGS sequence"/>
</dbReference>
<dbReference type="GO" id="GO:0008270">
    <property type="term" value="F:zinc ion binding"/>
    <property type="evidence" value="ECO:0007669"/>
    <property type="project" value="UniProtKB-KW"/>
</dbReference>
<evidence type="ECO:0000259" key="8">
    <source>
        <dbReference type="PROSITE" id="PS50103"/>
    </source>
</evidence>
<dbReference type="Gene3D" id="4.10.1000.10">
    <property type="entry name" value="Zinc finger, CCCH-type"/>
    <property type="match status" value="1"/>
</dbReference>
<dbReference type="Gene3D" id="1.20.120.1790">
    <property type="match status" value="1"/>
</dbReference>
<dbReference type="PANTHER" id="PTHR13139">
    <property type="entry name" value="RING FINGER AND CCCH-TYPE ZINC FINGER DOMAIN-CONTAINING PROTEIN"/>
    <property type="match status" value="1"/>
</dbReference>
<comment type="caution">
    <text evidence="9">The sequence shown here is derived from an EMBL/GenBank/DDBJ whole genome shotgun (WGS) entry which is preliminary data.</text>
</comment>
<dbReference type="SUPFAM" id="SSF90229">
    <property type="entry name" value="CCCH zinc finger"/>
    <property type="match status" value="1"/>
</dbReference>
<dbReference type="InterPro" id="IPR052249">
    <property type="entry name" value="Roquin_domain"/>
</dbReference>
<sequence length="756" mass="83931">MQEEVLRLILLTLSEGALIARKTLVMYIVQTLGEDYPQVSKTCVGHVVQLLYRASCFNVMKREGKSSLMQLKTEFRDYESLRREHDTQIVQVAMEAGLRISPDQWSSLLYGDQAHRSHMQSIIDKLQSPQAYGQLIQELSAALERSSDPDSTISLIRDFEYVGTVDPSASDVLPWEEVAGILDATARIIDTHVRFMRRKNEQKSVGCGAVARRICASSKAVMPTDKSSDRRFKTRLCRDISQGRSCPRGSKCTYAHSSDELRHNSCEAQSSSSLSAHVPPILLTRPRTRVTNHGASQPLSTISAAIEAHQTPTIVLDAIKNDRNHLGRNCLISTEKLMQIPLPIVPLFAGDISSSSNETTLLVTPTMSFPTEEISAGSLNGVTKSAPPPSGHVMMMTPRNVLPSQIPPLIIPPPMWPPPPPHQIPVESKANMPVQQATPPPPLIPIHFQQSSAQMTFAPNRHVLPASNGFPYTPYCEWPERCWRYSDDIYSDGSRFLTANNLSTIHLESVKRDVASKSSEYDEEQLMLRRQEIVSRLAALNQPFTSCINAEESIDEEDLKCHVSFTVANSVLYDDKDAPSSGHIQFPPLSFALPSFSEAKHDRTKPATVQAPCTEMHVKDSINQPLPTPAIQRSHQPLMPMHKMMDPTSFIDCLPSVIKPLPIVSCDPQNVVRATLDRIVDVRERLNDADRNGGLGSTVEKQQLKVELSIVNRQIQVGLPNMIKSFNVSHEGTTKSEYFTGDVRNDMGKVQDASVS</sequence>
<dbReference type="Pfam" id="PF21206">
    <property type="entry name" value="Roquin_1_2-like_ROQ"/>
    <property type="match status" value="1"/>
</dbReference>
<evidence type="ECO:0000256" key="4">
    <source>
        <dbReference type="ARBA" id="ARBA00022723"/>
    </source>
</evidence>
<dbReference type="Pfam" id="PF00642">
    <property type="entry name" value="zf-CCCH"/>
    <property type="match status" value="1"/>
</dbReference>
<accession>A0ABD6ECL2</accession>
<dbReference type="SMART" id="SM00356">
    <property type="entry name" value="ZnF_C3H1"/>
    <property type="match status" value="1"/>
</dbReference>
<feature type="domain" description="C3H1-type" evidence="8">
    <location>
        <begin position="231"/>
        <end position="259"/>
    </location>
</feature>
<evidence type="ECO:0000256" key="7">
    <source>
        <dbReference type="PROSITE-ProRule" id="PRU00723"/>
    </source>
</evidence>
<gene>
    <name evidence="9" type="ORF">AB6A40_004483</name>
</gene>
<feature type="zinc finger region" description="C3H1-type" evidence="7">
    <location>
        <begin position="231"/>
        <end position="259"/>
    </location>
</feature>
<dbReference type="InterPro" id="IPR036855">
    <property type="entry name" value="Znf_CCCH_sf"/>
</dbReference>
<keyword evidence="5 7" id="KW-0863">Zinc-finger</keyword>
<dbReference type="InterPro" id="IPR048575">
    <property type="entry name" value="Roquin_1_2-like_ROQ"/>
</dbReference>
<name>A0ABD6ECL2_9BILA</name>
<dbReference type="GO" id="GO:0061630">
    <property type="term" value="F:ubiquitin protein ligase activity"/>
    <property type="evidence" value="ECO:0007669"/>
    <property type="project" value="UniProtKB-EC"/>
</dbReference>
<evidence type="ECO:0000256" key="1">
    <source>
        <dbReference type="ARBA" id="ARBA00000900"/>
    </source>
</evidence>